<reference evidence="10" key="2">
    <citation type="journal article" date="2021" name="PeerJ">
        <title>Extensive microbial diversity within the chicken gut microbiome revealed by metagenomics and culture.</title>
        <authorList>
            <person name="Gilroy R."/>
            <person name="Ravi A."/>
            <person name="Getino M."/>
            <person name="Pursley I."/>
            <person name="Horton D.L."/>
            <person name="Alikhan N.F."/>
            <person name="Baker D."/>
            <person name="Gharbi K."/>
            <person name="Hall N."/>
            <person name="Watson M."/>
            <person name="Adriaenssens E.M."/>
            <person name="Foster-Nyarko E."/>
            <person name="Jarju S."/>
            <person name="Secka A."/>
            <person name="Antonio M."/>
            <person name="Oren A."/>
            <person name="Chaudhuri R.R."/>
            <person name="La Ragione R."/>
            <person name="Hildebrand F."/>
            <person name="Pallen M.J."/>
        </authorList>
    </citation>
    <scope>NUCLEOTIDE SEQUENCE</scope>
    <source>
        <strain evidence="10">ChiHcec3-11533</strain>
    </source>
</reference>
<evidence type="ECO:0000256" key="6">
    <source>
        <dbReference type="ARBA" id="ARBA00023102"/>
    </source>
</evidence>
<dbReference type="InterPro" id="IPR010140">
    <property type="entry name" value="Histidinol_P_phosphatase_HisJ"/>
</dbReference>
<evidence type="ECO:0000256" key="3">
    <source>
        <dbReference type="ARBA" id="ARBA00013085"/>
    </source>
</evidence>
<comment type="catalytic activity">
    <reaction evidence="7 8">
        <text>L-histidinol phosphate + H2O = L-histidinol + phosphate</text>
        <dbReference type="Rhea" id="RHEA:14465"/>
        <dbReference type="ChEBI" id="CHEBI:15377"/>
        <dbReference type="ChEBI" id="CHEBI:43474"/>
        <dbReference type="ChEBI" id="CHEBI:57699"/>
        <dbReference type="ChEBI" id="CHEBI:57980"/>
        <dbReference type="EC" id="3.1.3.15"/>
    </reaction>
</comment>
<dbReference type="SUPFAM" id="SSF89550">
    <property type="entry name" value="PHP domain-like"/>
    <property type="match status" value="1"/>
</dbReference>
<evidence type="ECO:0000256" key="8">
    <source>
        <dbReference type="RuleBase" id="RU366003"/>
    </source>
</evidence>
<protein>
    <recommendedName>
        <fullName evidence="3 8">Histidinol-phosphatase</fullName>
        <shortName evidence="8">HolPase</shortName>
        <ecNumber evidence="3 8">3.1.3.15</ecNumber>
    </recommendedName>
</protein>
<sequence>MRVFSNCHTHTIFSDGRATAEEMVLAALERGMRSLGFSDHSVQTFDQYYTMSLESERESFLEIQRLRDQYGEKIRIWHGVEQDTHGIVRREEYDYILLAQHYVEKGEMRCPVDSRPRREELFQFRDSVYGGDGAQMAADYFFLAGEAARVFRPDIFAHFDVIRVFNREGELYDARDARVLQAEEEALKKIAASGAMLELNTGGMARGYLSEPYPEWDFLPLWKEMGGRLIFGSDSHVPQFLQYDFDRCAMRLREMGFRSVWELGGLGEALFVEREL</sequence>
<dbReference type="GO" id="GO:0005737">
    <property type="term" value="C:cytoplasm"/>
    <property type="evidence" value="ECO:0007669"/>
    <property type="project" value="TreeGrafter"/>
</dbReference>
<keyword evidence="6 8" id="KW-0368">Histidine biosynthesis</keyword>
<name>A0A9D1LBI8_9FIRM</name>
<organism evidence="10 11">
    <name type="scientific">Candidatus Pullichristensenella excrementigallinarum</name>
    <dbReference type="NCBI Taxonomy" id="2840907"/>
    <lineage>
        <taxon>Bacteria</taxon>
        <taxon>Bacillati</taxon>
        <taxon>Bacillota</taxon>
        <taxon>Clostridia</taxon>
        <taxon>Candidatus Pullichristensenella</taxon>
    </lineage>
</organism>
<comment type="pathway">
    <text evidence="1 8">Amino-acid biosynthesis; L-histidine biosynthesis; L-histidine from 5-phospho-alpha-D-ribose 1-diphosphate: step 8/9.</text>
</comment>
<keyword evidence="4 8" id="KW-0028">Amino-acid biosynthesis</keyword>
<dbReference type="AlphaFoldDB" id="A0A9D1LBI8"/>
<dbReference type="InterPro" id="IPR016195">
    <property type="entry name" value="Pol/histidinol_Pase-like"/>
</dbReference>
<gene>
    <name evidence="10" type="ORF">IAB02_03900</name>
</gene>
<comment type="caution">
    <text evidence="10">The sequence shown here is derived from an EMBL/GenBank/DDBJ whole genome shotgun (WGS) entry which is preliminary data.</text>
</comment>
<evidence type="ECO:0000256" key="4">
    <source>
        <dbReference type="ARBA" id="ARBA00022605"/>
    </source>
</evidence>
<evidence type="ECO:0000256" key="1">
    <source>
        <dbReference type="ARBA" id="ARBA00004970"/>
    </source>
</evidence>
<dbReference type="Pfam" id="PF02811">
    <property type="entry name" value="PHP"/>
    <property type="match status" value="1"/>
</dbReference>
<feature type="domain" description="Polymerase/histidinol phosphatase N-terminal" evidence="9">
    <location>
        <begin position="5"/>
        <end position="86"/>
    </location>
</feature>
<dbReference type="GO" id="GO:0004401">
    <property type="term" value="F:histidinol-phosphatase activity"/>
    <property type="evidence" value="ECO:0007669"/>
    <property type="project" value="UniProtKB-UniRule"/>
</dbReference>
<evidence type="ECO:0000313" key="10">
    <source>
        <dbReference type="EMBL" id="HIU33684.1"/>
    </source>
</evidence>
<evidence type="ECO:0000256" key="5">
    <source>
        <dbReference type="ARBA" id="ARBA00022801"/>
    </source>
</evidence>
<dbReference type="EMBL" id="DVMU01000086">
    <property type="protein sequence ID" value="HIU33684.1"/>
    <property type="molecule type" value="Genomic_DNA"/>
</dbReference>
<dbReference type="NCBIfam" id="TIGR01856">
    <property type="entry name" value="hisJ_fam"/>
    <property type="match status" value="1"/>
</dbReference>
<reference evidence="10" key="1">
    <citation type="submission" date="2020-10" db="EMBL/GenBank/DDBJ databases">
        <authorList>
            <person name="Gilroy R."/>
        </authorList>
    </citation>
    <scope>NUCLEOTIDE SEQUENCE</scope>
    <source>
        <strain evidence="10">ChiHcec3-11533</strain>
    </source>
</reference>
<dbReference type="InterPro" id="IPR003141">
    <property type="entry name" value="Pol/His_phosphatase_N"/>
</dbReference>
<evidence type="ECO:0000259" key="9">
    <source>
        <dbReference type="SMART" id="SM00481"/>
    </source>
</evidence>
<dbReference type="SMART" id="SM00481">
    <property type="entry name" value="POLIIIAc"/>
    <property type="match status" value="1"/>
</dbReference>
<dbReference type="PANTHER" id="PTHR21039:SF0">
    <property type="entry name" value="HISTIDINOL-PHOSPHATASE"/>
    <property type="match status" value="1"/>
</dbReference>
<dbReference type="InterPro" id="IPR004013">
    <property type="entry name" value="PHP_dom"/>
</dbReference>
<dbReference type="Proteomes" id="UP000824072">
    <property type="component" value="Unassembled WGS sequence"/>
</dbReference>
<keyword evidence="5 8" id="KW-0378">Hydrolase</keyword>
<dbReference type="GO" id="GO:0000105">
    <property type="term" value="P:L-histidine biosynthetic process"/>
    <property type="evidence" value="ECO:0007669"/>
    <property type="project" value="UniProtKB-UniRule"/>
</dbReference>
<evidence type="ECO:0000256" key="2">
    <source>
        <dbReference type="ARBA" id="ARBA00009152"/>
    </source>
</evidence>
<accession>A0A9D1LBI8</accession>
<dbReference type="EC" id="3.1.3.15" evidence="3 8"/>
<dbReference type="Gene3D" id="3.20.20.140">
    <property type="entry name" value="Metal-dependent hydrolases"/>
    <property type="match status" value="1"/>
</dbReference>
<proteinExistence type="inferred from homology"/>
<dbReference type="PANTHER" id="PTHR21039">
    <property type="entry name" value="HISTIDINOL PHOSPHATASE-RELATED"/>
    <property type="match status" value="1"/>
</dbReference>
<evidence type="ECO:0000256" key="7">
    <source>
        <dbReference type="ARBA" id="ARBA00049158"/>
    </source>
</evidence>
<evidence type="ECO:0000313" key="11">
    <source>
        <dbReference type="Proteomes" id="UP000824072"/>
    </source>
</evidence>
<comment type="similarity">
    <text evidence="2 8">Belongs to the PHP hydrolase family. HisK subfamily.</text>
</comment>